<evidence type="ECO:0000313" key="10">
    <source>
        <dbReference type="Proteomes" id="UP000777438"/>
    </source>
</evidence>
<accession>A0A9P9AHK6</accession>
<dbReference type="SUPFAM" id="SSF103473">
    <property type="entry name" value="MFS general substrate transporter"/>
    <property type="match status" value="1"/>
</dbReference>
<feature type="domain" description="Major facilitator superfamily (MFS) profile" evidence="8">
    <location>
        <begin position="47"/>
        <end position="464"/>
    </location>
</feature>
<dbReference type="EMBL" id="JAGPYM010000115">
    <property type="protein sequence ID" value="KAH6867218.1"/>
    <property type="molecule type" value="Genomic_DNA"/>
</dbReference>
<sequence length="496" mass="55099">MDESQASKDGMSVAHAESTIEKGAMIPDYDMPQDEERRMVRKIDWRVLPVVSALYVMSFLNRVNIGNARLYHLESDLGLTGNQYQICVSVLFATYVTFEIPSNLLLKKLKPKRFIPAIAVAWGVTSLATGFVQNMTQMVALRLIMGVFEAGYFPGAAFYLTFFYRRRELAVRVFYLYSSSALAGLIGGLLAFALGYMDGVRGMSAWRWLMILEGVPTMLLGITAYFVLANDAYDAPYLTAREKSFVAIRRDLDGSSYGKEGEDKIDWEQSLSALRDWKVWTLSIGQLGATVAIYGYNTFLPTIINALGYSGLHTQLLTIPCYFAGVMCFLGMAYFSDRTGRRGYFAIAGGITTAVGYAIILGCFSSGNAPQYIGCIVVAMGVYTATGIPLSWMPSNLPSHYKRGVGQAMAMTLANVSGTFSPFLYRTGDKPLYRLGHSTSMAFVLLAVCMHGLTTVLLKRENKKRDRGERDHVLEGKTPEEIARLGDCHPEYRYMY</sequence>
<dbReference type="PANTHER" id="PTHR43791">
    <property type="entry name" value="PERMEASE-RELATED"/>
    <property type="match status" value="1"/>
</dbReference>
<feature type="transmembrane region" description="Helical" evidence="7">
    <location>
        <begin position="139"/>
        <end position="162"/>
    </location>
</feature>
<evidence type="ECO:0000256" key="2">
    <source>
        <dbReference type="ARBA" id="ARBA00022448"/>
    </source>
</evidence>
<feature type="transmembrane region" description="Helical" evidence="7">
    <location>
        <begin position="114"/>
        <end position="133"/>
    </location>
</feature>
<feature type="transmembrane region" description="Helical" evidence="7">
    <location>
        <begin position="371"/>
        <end position="392"/>
    </location>
</feature>
<keyword evidence="5 7" id="KW-0472">Membrane</keyword>
<evidence type="ECO:0000256" key="3">
    <source>
        <dbReference type="ARBA" id="ARBA00022692"/>
    </source>
</evidence>
<dbReference type="Pfam" id="PF07690">
    <property type="entry name" value="MFS_1"/>
    <property type="match status" value="1"/>
</dbReference>
<dbReference type="OrthoDB" id="2962993at2759"/>
<evidence type="ECO:0000259" key="8">
    <source>
        <dbReference type="PROSITE" id="PS50850"/>
    </source>
</evidence>
<evidence type="ECO:0000256" key="4">
    <source>
        <dbReference type="ARBA" id="ARBA00022989"/>
    </source>
</evidence>
<organism evidence="9 10">
    <name type="scientific">Thelonectria olida</name>
    <dbReference type="NCBI Taxonomy" id="1576542"/>
    <lineage>
        <taxon>Eukaryota</taxon>
        <taxon>Fungi</taxon>
        <taxon>Dikarya</taxon>
        <taxon>Ascomycota</taxon>
        <taxon>Pezizomycotina</taxon>
        <taxon>Sordariomycetes</taxon>
        <taxon>Hypocreomycetidae</taxon>
        <taxon>Hypocreales</taxon>
        <taxon>Nectriaceae</taxon>
        <taxon>Thelonectria</taxon>
    </lineage>
</organism>
<feature type="transmembrane region" description="Helical" evidence="7">
    <location>
        <begin position="208"/>
        <end position="228"/>
    </location>
</feature>
<feature type="transmembrane region" description="Helical" evidence="7">
    <location>
        <begin position="279"/>
        <end position="296"/>
    </location>
</feature>
<dbReference type="AlphaFoldDB" id="A0A9P9AHK6"/>
<feature type="transmembrane region" description="Helical" evidence="7">
    <location>
        <begin position="404"/>
        <end position="425"/>
    </location>
</feature>
<dbReference type="InterPro" id="IPR036259">
    <property type="entry name" value="MFS_trans_sf"/>
</dbReference>
<dbReference type="Gene3D" id="1.20.1250.20">
    <property type="entry name" value="MFS general substrate transporter like domains"/>
    <property type="match status" value="2"/>
</dbReference>
<feature type="transmembrane region" description="Helical" evidence="7">
    <location>
        <begin position="343"/>
        <end position="365"/>
    </location>
</feature>
<keyword evidence="6" id="KW-0325">Glycoprotein</keyword>
<comment type="subcellular location">
    <subcellularLocation>
        <location evidence="1">Membrane</location>
        <topology evidence="1">Multi-pass membrane protein</topology>
    </subcellularLocation>
</comment>
<protein>
    <submittedName>
        <fullName evidence="9">MFS transporter</fullName>
    </submittedName>
</protein>
<reference evidence="9 10" key="1">
    <citation type="journal article" date="2021" name="Nat. Commun.">
        <title>Genetic determinants of endophytism in the Arabidopsis root mycobiome.</title>
        <authorList>
            <person name="Mesny F."/>
            <person name="Miyauchi S."/>
            <person name="Thiergart T."/>
            <person name="Pickel B."/>
            <person name="Atanasova L."/>
            <person name="Karlsson M."/>
            <person name="Huettel B."/>
            <person name="Barry K.W."/>
            <person name="Haridas S."/>
            <person name="Chen C."/>
            <person name="Bauer D."/>
            <person name="Andreopoulos W."/>
            <person name="Pangilinan J."/>
            <person name="LaButti K."/>
            <person name="Riley R."/>
            <person name="Lipzen A."/>
            <person name="Clum A."/>
            <person name="Drula E."/>
            <person name="Henrissat B."/>
            <person name="Kohler A."/>
            <person name="Grigoriev I.V."/>
            <person name="Martin F.M."/>
            <person name="Hacquard S."/>
        </authorList>
    </citation>
    <scope>NUCLEOTIDE SEQUENCE [LARGE SCALE GENOMIC DNA]</scope>
    <source>
        <strain evidence="9 10">MPI-CAGE-CH-0241</strain>
    </source>
</reference>
<keyword evidence="4 7" id="KW-1133">Transmembrane helix</keyword>
<dbReference type="FunFam" id="1.20.1250.20:FF:000057">
    <property type="entry name" value="MFS general substrate transporter"/>
    <property type="match status" value="1"/>
</dbReference>
<dbReference type="InterPro" id="IPR011701">
    <property type="entry name" value="MFS"/>
</dbReference>
<keyword evidence="10" id="KW-1185">Reference proteome</keyword>
<evidence type="ECO:0000256" key="5">
    <source>
        <dbReference type="ARBA" id="ARBA00023136"/>
    </source>
</evidence>
<name>A0A9P9AHK6_9HYPO</name>
<dbReference type="GO" id="GO:0016020">
    <property type="term" value="C:membrane"/>
    <property type="evidence" value="ECO:0007669"/>
    <property type="project" value="UniProtKB-SubCell"/>
</dbReference>
<dbReference type="InterPro" id="IPR020846">
    <property type="entry name" value="MFS_dom"/>
</dbReference>
<feature type="transmembrane region" description="Helical" evidence="7">
    <location>
        <begin position="45"/>
        <end position="63"/>
    </location>
</feature>
<keyword evidence="3 7" id="KW-0812">Transmembrane</keyword>
<keyword evidence="2" id="KW-0813">Transport</keyword>
<feature type="transmembrane region" description="Helical" evidence="7">
    <location>
        <begin position="174"/>
        <end position="196"/>
    </location>
</feature>
<feature type="transmembrane region" description="Helical" evidence="7">
    <location>
        <begin position="83"/>
        <end position="102"/>
    </location>
</feature>
<evidence type="ECO:0000256" key="6">
    <source>
        <dbReference type="ARBA" id="ARBA00023180"/>
    </source>
</evidence>
<dbReference type="PROSITE" id="PS50850">
    <property type="entry name" value="MFS"/>
    <property type="match status" value="1"/>
</dbReference>
<dbReference type="PANTHER" id="PTHR43791:SF91">
    <property type="entry name" value="MAJOR FACILITATOR SUPERFAMILY (MFS) PROFILE DOMAIN-CONTAINING PROTEIN-RELATED"/>
    <property type="match status" value="1"/>
</dbReference>
<evidence type="ECO:0000313" key="9">
    <source>
        <dbReference type="EMBL" id="KAH6867218.1"/>
    </source>
</evidence>
<dbReference type="GO" id="GO:0022857">
    <property type="term" value="F:transmembrane transporter activity"/>
    <property type="evidence" value="ECO:0007669"/>
    <property type="project" value="InterPro"/>
</dbReference>
<dbReference type="FunFam" id="1.20.1250.20:FF:000068">
    <property type="entry name" value="MFS general substrate transporter"/>
    <property type="match status" value="1"/>
</dbReference>
<evidence type="ECO:0000256" key="7">
    <source>
        <dbReference type="SAM" id="Phobius"/>
    </source>
</evidence>
<feature type="transmembrane region" description="Helical" evidence="7">
    <location>
        <begin position="437"/>
        <end position="458"/>
    </location>
</feature>
<feature type="transmembrane region" description="Helical" evidence="7">
    <location>
        <begin position="316"/>
        <end position="336"/>
    </location>
</feature>
<comment type="caution">
    <text evidence="9">The sequence shown here is derived from an EMBL/GenBank/DDBJ whole genome shotgun (WGS) entry which is preliminary data.</text>
</comment>
<proteinExistence type="predicted"/>
<gene>
    <name evidence="9" type="ORF">B0T10DRAFT_573051</name>
</gene>
<evidence type="ECO:0000256" key="1">
    <source>
        <dbReference type="ARBA" id="ARBA00004141"/>
    </source>
</evidence>
<dbReference type="Proteomes" id="UP000777438">
    <property type="component" value="Unassembled WGS sequence"/>
</dbReference>